<dbReference type="RefSeq" id="WP_142790639.1">
    <property type="nucleotide sequence ID" value="NZ_VJMZ01000001.1"/>
</dbReference>
<evidence type="ECO:0000313" key="4">
    <source>
        <dbReference type="Proteomes" id="UP000319280"/>
    </source>
</evidence>
<keyword evidence="4" id="KW-1185">Reference proteome</keyword>
<dbReference type="Pfam" id="PF00144">
    <property type="entry name" value="Beta-lactamase"/>
    <property type="match status" value="1"/>
</dbReference>
<evidence type="ECO:0000313" key="2">
    <source>
        <dbReference type="EMBL" id="TRM09230.1"/>
    </source>
</evidence>
<dbReference type="InterPro" id="IPR012338">
    <property type="entry name" value="Beta-lactam/transpept-like"/>
</dbReference>
<gene>
    <name evidence="3" type="ORF">FH966_07290</name>
    <name evidence="2" type="ORF">FH966_16290</name>
</gene>
<dbReference type="InterPro" id="IPR001466">
    <property type="entry name" value="Beta-lactam-related"/>
</dbReference>
<dbReference type="InterPro" id="IPR050789">
    <property type="entry name" value="Diverse_Enzym_Activities"/>
</dbReference>
<organism evidence="2 4">
    <name type="scientific">Lentibacillus cibarius</name>
    <dbReference type="NCBI Taxonomy" id="2583219"/>
    <lineage>
        <taxon>Bacteria</taxon>
        <taxon>Bacillati</taxon>
        <taxon>Bacillota</taxon>
        <taxon>Bacilli</taxon>
        <taxon>Bacillales</taxon>
        <taxon>Bacillaceae</taxon>
        <taxon>Lentibacillus</taxon>
    </lineage>
</organism>
<dbReference type="PANTHER" id="PTHR43283:SF7">
    <property type="entry name" value="BETA-LACTAMASE-RELATED DOMAIN-CONTAINING PROTEIN"/>
    <property type="match status" value="1"/>
</dbReference>
<dbReference type="Gene3D" id="3.40.710.10">
    <property type="entry name" value="DD-peptidase/beta-lactamase superfamily"/>
    <property type="match status" value="1"/>
</dbReference>
<comment type="caution">
    <text evidence="2">The sequence shown here is derived from an EMBL/GenBank/DDBJ whole genome shotgun (WGS) entry which is preliminary data.</text>
</comment>
<evidence type="ECO:0000313" key="3">
    <source>
        <dbReference type="EMBL" id="TRM11514.1"/>
    </source>
</evidence>
<dbReference type="AlphaFoldDB" id="A0A549YBH4"/>
<accession>A0A549YBH4</accession>
<dbReference type="SUPFAM" id="SSF56601">
    <property type="entry name" value="beta-lactamase/transpeptidase-like"/>
    <property type="match status" value="1"/>
</dbReference>
<proteinExistence type="predicted"/>
<reference evidence="2 4" key="1">
    <citation type="submission" date="2019-07" db="EMBL/GenBank/DDBJ databases">
        <title>Genomic analysis of Lentibacillus sp. NKC851-2.</title>
        <authorList>
            <person name="Oh Y.J."/>
        </authorList>
    </citation>
    <scope>NUCLEOTIDE SEQUENCE [LARGE SCALE GENOMIC DNA]</scope>
    <source>
        <strain evidence="2 4">NKC851-2</strain>
    </source>
</reference>
<dbReference type="Proteomes" id="UP000319280">
    <property type="component" value="Unassembled WGS sequence"/>
</dbReference>
<dbReference type="PANTHER" id="PTHR43283">
    <property type="entry name" value="BETA-LACTAMASE-RELATED"/>
    <property type="match status" value="1"/>
</dbReference>
<protein>
    <submittedName>
        <fullName evidence="2">Beta-lactamase family protein</fullName>
    </submittedName>
</protein>
<sequence>MKVANEPIMWKELVEGAEVKGLSKNYLFAAPDNAQAPSTEFEGTLKLEGTHMGTSLEFSTNKVHGKDITFFPDVSLKFFTVDDKYLVPVTQDVIPNGTLENTRSYWDIIVQPGRVWSNFDQDNGWNRASFPFSLVNRLEGETHIGIAMFLYKKDNVSHVRFQIVAETGPFDVSGYFNAWGVTKASYIPGGIDNLEYHKYVYRRHLENRFPTAPLDELKQKVGDKNLAAFNGAKNTAEEKHVLQTGLFYKGVLYRSPCHFAAGPFPYGDEIRYGVWSVTKTAMMNVAMLRLAEKYGRGLLDDRISNYIQIPESQKEWNDVTYLDMSNMASGRGATEDDPTCYLCDYHRWYLAPSKNEKVSESLDYPMVWEPGTKYNYRDQDAFLLGVALEKYLQSKEGEDATLDQLLKEEVYEPIGIYYKPVNHTIEENGSSGHPRMDFGYHATLDELAKIALLYENHGKWNGNQILNRELVDSVLPKQEPPSLAISKEENNAFGPKYYAMNWHIEPYCSSEGHKFYLPNMKGYGGNLVTLMPGQVVGFRMANALTSSDSDDFDSTVPQAIVGSKLVSFGGDNDKINND</sequence>
<dbReference type="EMBL" id="VJMZ01000002">
    <property type="protein sequence ID" value="TRM09230.1"/>
    <property type="molecule type" value="Genomic_DNA"/>
</dbReference>
<evidence type="ECO:0000259" key="1">
    <source>
        <dbReference type="Pfam" id="PF00144"/>
    </source>
</evidence>
<feature type="domain" description="Beta-lactamase-related" evidence="1">
    <location>
        <begin position="265"/>
        <end position="525"/>
    </location>
</feature>
<dbReference type="EMBL" id="VJMZ01000001">
    <property type="protein sequence ID" value="TRM11514.1"/>
    <property type="molecule type" value="Genomic_DNA"/>
</dbReference>
<name>A0A549YBH4_9BACI</name>